<dbReference type="Proteomes" id="UP000238823">
    <property type="component" value="Unassembled WGS sequence"/>
</dbReference>
<reference evidence="4 5" key="1">
    <citation type="submission" date="2018-03" db="EMBL/GenBank/DDBJ databases">
        <title>Draft Genome Sequences of the Obligatory Marine Myxobacteria Enhygromyxa salina SWB007.</title>
        <authorList>
            <person name="Poehlein A."/>
            <person name="Moghaddam J.A."/>
            <person name="Harms H."/>
            <person name="Alanjari M."/>
            <person name="Koenig G.M."/>
            <person name="Daniel R."/>
            <person name="Schaeberle T.F."/>
        </authorList>
    </citation>
    <scope>NUCLEOTIDE SEQUENCE [LARGE SCALE GENOMIC DNA]</scope>
    <source>
        <strain evidence="4 5">SWB007</strain>
    </source>
</reference>
<dbReference type="InterPro" id="IPR001736">
    <property type="entry name" value="PLipase_D/transphosphatidylase"/>
</dbReference>
<dbReference type="RefSeq" id="WP_106087802.1">
    <property type="nucleotide sequence ID" value="NZ_PVNL01000016.1"/>
</dbReference>
<dbReference type="OrthoDB" id="9804086at2"/>
<dbReference type="Gene3D" id="3.40.50.300">
    <property type="entry name" value="P-loop containing nucleotide triphosphate hydrolases"/>
    <property type="match status" value="2"/>
</dbReference>
<dbReference type="PANTHER" id="PTHR47396">
    <property type="entry name" value="TYPE I RESTRICTION ENZYME ECOKI R PROTEIN"/>
    <property type="match status" value="1"/>
</dbReference>
<dbReference type="PANTHER" id="PTHR47396:SF1">
    <property type="entry name" value="ATP-DEPENDENT HELICASE IRC3-RELATED"/>
    <property type="match status" value="1"/>
</dbReference>
<dbReference type="InterPro" id="IPR006935">
    <property type="entry name" value="Helicase/UvrB_N"/>
</dbReference>
<feature type="domain" description="PLD phosphodiesterase" evidence="2">
    <location>
        <begin position="312"/>
        <end position="339"/>
    </location>
</feature>
<feature type="region of interest" description="Disordered" evidence="1">
    <location>
        <begin position="1"/>
        <end position="22"/>
    </location>
</feature>
<dbReference type="GO" id="GO:0003677">
    <property type="term" value="F:DNA binding"/>
    <property type="evidence" value="ECO:0007669"/>
    <property type="project" value="InterPro"/>
</dbReference>
<evidence type="ECO:0000259" key="3">
    <source>
        <dbReference type="PROSITE" id="PS51192"/>
    </source>
</evidence>
<dbReference type="Gene3D" id="3.30.870.10">
    <property type="entry name" value="Endonuclease Chain A"/>
    <property type="match status" value="1"/>
</dbReference>
<dbReference type="SUPFAM" id="SSF52540">
    <property type="entry name" value="P-loop containing nucleoside triphosphate hydrolases"/>
    <property type="match status" value="1"/>
</dbReference>
<evidence type="ECO:0000256" key="1">
    <source>
        <dbReference type="SAM" id="MobiDB-lite"/>
    </source>
</evidence>
<dbReference type="GO" id="GO:0016787">
    <property type="term" value="F:hydrolase activity"/>
    <property type="evidence" value="ECO:0007669"/>
    <property type="project" value="InterPro"/>
</dbReference>
<dbReference type="PROSITE" id="PS51192">
    <property type="entry name" value="HELICASE_ATP_BIND_1"/>
    <property type="match status" value="1"/>
</dbReference>
<dbReference type="PROSITE" id="PS50035">
    <property type="entry name" value="PLD"/>
    <property type="match status" value="1"/>
</dbReference>
<organism evidence="4 5">
    <name type="scientific">Enhygromyxa salina</name>
    <dbReference type="NCBI Taxonomy" id="215803"/>
    <lineage>
        <taxon>Bacteria</taxon>
        <taxon>Pseudomonadati</taxon>
        <taxon>Myxococcota</taxon>
        <taxon>Polyangia</taxon>
        <taxon>Nannocystales</taxon>
        <taxon>Nannocystaceae</taxon>
        <taxon>Enhygromyxa</taxon>
    </lineage>
</organism>
<dbReference type="InterPro" id="IPR014001">
    <property type="entry name" value="Helicase_ATP-bd"/>
</dbReference>
<dbReference type="SUPFAM" id="SSF56024">
    <property type="entry name" value="Phospholipase D/nuclease"/>
    <property type="match status" value="1"/>
</dbReference>
<evidence type="ECO:0000313" key="5">
    <source>
        <dbReference type="Proteomes" id="UP000238823"/>
    </source>
</evidence>
<dbReference type="AlphaFoldDB" id="A0A2S9YWU2"/>
<dbReference type="Pfam" id="PF13091">
    <property type="entry name" value="PLDc_2"/>
    <property type="match status" value="1"/>
</dbReference>
<dbReference type="GO" id="GO:0005524">
    <property type="term" value="F:ATP binding"/>
    <property type="evidence" value="ECO:0007669"/>
    <property type="project" value="InterPro"/>
</dbReference>
<accession>A0A2S9YWU2</accession>
<dbReference type="Pfam" id="PF04851">
    <property type="entry name" value="ResIII"/>
    <property type="match status" value="1"/>
</dbReference>
<comment type="caution">
    <text evidence="4">The sequence shown here is derived from an EMBL/GenBank/DDBJ whole genome shotgun (WGS) entry which is preliminary data.</text>
</comment>
<evidence type="ECO:0000259" key="2">
    <source>
        <dbReference type="PROSITE" id="PS50035"/>
    </source>
</evidence>
<dbReference type="InterPro" id="IPR027417">
    <property type="entry name" value="P-loop_NTPase"/>
</dbReference>
<dbReference type="GO" id="GO:0006793">
    <property type="term" value="P:phosphorus metabolic process"/>
    <property type="evidence" value="ECO:0007669"/>
    <property type="project" value="UniProtKB-ARBA"/>
</dbReference>
<protein>
    <submittedName>
        <fullName evidence="4">Type III restriction enzyme, res subunit</fullName>
    </submittedName>
</protein>
<name>A0A2S9YWU2_9BACT</name>
<sequence>MSDQRKWRTIYGPQDRGKTSRVEDDLVPQQATLPNITAVIQHHELPIEQLCTKLISNKGKPVAPRIVGYYRSNARLMGFLDRHHIPTPSGRALLRLTEDQQVQRMAYAFEASEVGRAWLTFQGCNRLEQLAKQADTASVTAFVQHYLHTHGKPDKENDTTKRRVKTLRSWLKKFVAARLQVPLPEFELRPALAEVELPDNSMVLFDAGVSGRALEHLAQGSRRVEIASAYFSLSGYSRVAGQLDAADMYLLIGNDERSGNDVRFLLQQFAASLELRYAEQQLTLDSHRTMIRQLHDQLVRGRVRVRRFEAKRRGGLHAKVYIFDRKRAHVGSANMSTNGLAKNVECGRVILDVDEVAYLVDRFKYYFELGLPFSEPLLREIELSWALWEPTNPELVLLKILDLLFGQIQPVESRRYQLAQFQQAIVATVLRRLESQDRVLLIAPTGTGKTVMGAYVAAALRNNEVIDRVVLVCKNQSMRDMWIDALRSFRLPSDVVRTYDLERTPRGVSSNEKLAELFTELGPTDLVIVDECHHYRRETAQRQTSLRELLMGPSGTSGPPKALLMTATPISTGVENLQTLLDMATPGAPAIEEVSEVARHRGAVNVSLGQVLRDFGVKKGSYIGLNLQDELRFFPKLDLRTVRYRSDMDAIYDALEDMDFTVEDQWGASSMLDDDDDEAGSVEGRHGFIRALIARRAESSGAALDVTLDRLAKSVAQGRIHPIDPARFKNQLDQLFVLATKVKGDRKLKALLEILRKLEPGTKVIVFTEYRATADYWSCPKNSDTWFYAA</sequence>
<feature type="domain" description="Helicase ATP-binding" evidence="3">
    <location>
        <begin position="430"/>
        <end position="587"/>
    </location>
</feature>
<dbReference type="SMART" id="SM00487">
    <property type="entry name" value="DEXDc"/>
    <property type="match status" value="1"/>
</dbReference>
<dbReference type="EMBL" id="PVNL01000016">
    <property type="protein sequence ID" value="PRQ09543.1"/>
    <property type="molecule type" value="Genomic_DNA"/>
</dbReference>
<evidence type="ECO:0000313" key="4">
    <source>
        <dbReference type="EMBL" id="PRQ09543.1"/>
    </source>
</evidence>
<proteinExistence type="predicted"/>
<dbReference type="InterPro" id="IPR025202">
    <property type="entry name" value="PLD-like_dom"/>
</dbReference>
<dbReference type="InterPro" id="IPR050742">
    <property type="entry name" value="Helicase_Restrict-Modif_Enz"/>
</dbReference>
<dbReference type="GO" id="GO:0005829">
    <property type="term" value="C:cytosol"/>
    <property type="evidence" value="ECO:0007669"/>
    <property type="project" value="TreeGrafter"/>
</dbReference>
<gene>
    <name evidence="4" type="ORF">ENSA7_07230</name>
</gene>